<evidence type="ECO:0000313" key="1">
    <source>
        <dbReference type="EMBL" id="PWA72296.1"/>
    </source>
</evidence>
<protein>
    <submittedName>
        <fullName evidence="1">Uncharacterized protein</fullName>
    </submittedName>
</protein>
<keyword evidence="2" id="KW-1185">Reference proteome</keyword>
<organism evidence="1 2">
    <name type="scientific">Artemisia annua</name>
    <name type="common">Sweet wormwood</name>
    <dbReference type="NCBI Taxonomy" id="35608"/>
    <lineage>
        <taxon>Eukaryota</taxon>
        <taxon>Viridiplantae</taxon>
        <taxon>Streptophyta</taxon>
        <taxon>Embryophyta</taxon>
        <taxon>Tracheophyta</taxon>
        <taxon>Spermatophyta</taxon>
        <taxon>Magnoliopsida</taxon>
        <taxon>eudicotyledons</taxon>
        <taxon>Gunneridae</taxon>
        <taxon>Pentapetalae</taxon>
        <taxon>asterids</taxon>
        <taxon>campanulids</taxon>
        <taxon>Asterales</taxon>
        <taxon>Asteraceae</taxon>
        <taxon>Asteroideae</taxon>
        <taxon>Anthemideae</taxon>
        <taxon>Artemisiinae</taxon>
        <taxon>Artemisia</taxon>
    </lineage>
</organism>
<comment type="caution">
    <text evidence="1">The sequence shown here is derived from an EMBL/GenBank/DDBJ whole genome shotgun (WGS) entry which is preliminary data.</text>
</comment>
<dbReference type="EMBL" id="PKPP01002923">
    <property type="protein sequence ID" value="PWA72296.1"/>
    <property type="molecule type" value="Genomic_DNA"/>
</dbReference>
<evidence type="ECO:0000313" key="2">
    <source>
        <dbReference type="Proteomes" id="UP000245207"/>
    </source>
</evidence>
<reference evidence="1 2" key="1">
    <citation type="journal article" date="2018" name="Mol. Plant">
        <title>The genome of Artemisia annua provides insight into the evolution of Asteraceae family and artemisinin biosynthesis.</title>
        <authorList>
            <person name="Shen Q."/>
            <person name="Zhang L."/>
            <person name="Liao Z."/>
            <person name="Wang S."/>
            <person name="Yan T."/>
            <person name="Shi P."/>
            <person name="Liu M."/>
            <person name="Fu X."/>
            <person name="Pan Q."/>
            <person name="Wang Y."/>
            <person name="Lv Z."/>
            <person name="Lu X."/>
            <person name="Zhang F."/>
            <person name="Jiang W."/>
            <person name="Ma Y."/>
            <person name="Chen M."/>
            <person name="Hao X."/>
            <person name="Li L."/>
            <person name="Tang Y."/>
            <person name="Lv G."/>
            <person name="Zhou Y."/>
            <person name="Sun X."/>
            <person name="Brodelius P.E."/>
            <person name="Rose J.K.C."/>
            <person name="Tang K."/>
        </authorList>
    </citation>
    <scope>NUCLEOTIDE SEQUENCE [LARGE SCALE GENOMIC DNA]</scope>
    <source>
        <strain evidence="2">cv. Huhao1</strain>
        <tissue evidence="1">Leaf</tissue>
    </source>
</reference>
<proteinExistence type="predicted"/>
<name>A0A2U1NFR5_ARTAN</name>
<dbReference type="Proteomes" id="UP000245207">
    <property type="component" value="Unassembled WGS sequence"/>
</dbReference>
<accession>A0A2U1NFR5</accession>
<gene>
    <name evidence="1" type="ORF">CTI12_AA271970</name>
</gene>
<dbReference type="AlphaFoldDB" id="A0A2U1NFR5"/>
<sequence>MVEPKVVKLPLKNKKVQVLREKVNKCLKRLHQRRHILQGTKLQQINKLKVQLLMKVKMLQLKELVCYLEFKIKVLRMLQQTKKLKLQVFNLRVKINLLMNPSVNPNNKINHSLNLKSIQVMCKQFLFHPIILPEE</sequence>